<dbReference type="GO" id="GO:0102130">
    <property type="term" value="F:malonyl-CoA methyltransferase activity"/>
    <property type="evidence" value="ECO:0007669"/>
    <property type="project" value="UniProtKB-EC"/>
</dbReference>
<accession>A0A1M6BAA6</accession>
<dbReference type="Proteomes" id="UP000184171">
    <property type="component" value="Unassembled WGS sequence"/>
</dbReference>
<evidence type="ECO:0000256" key="7">
    <source>
        <dbReference type="ARBA" id="ARBA00022756"/>
    </source>
</evidence>
<dbReference type="PANTHER" id="PTHR13090:SF1">
    <property type="entry name" value="ARGININE-HYDROXYLASE NDUFAF5, MITOCHONDRIAL"/>
    <property type="match status" value="1"/>
</dbReference>
<dbReference type="GO" id="GO:0008757">
    <property type="term" value="F:S-adenosylmethionine-dependent methyltransferase activity"/>
    <property type="evidence" value="ECO:0007669"/>
    <property type="project" value="InterPro"/>
</dbReference>
<name>A0A1M6BAA6_MALRU</name>
<keyword evidence="4 8" id="KW-0489">Methyltransferase</keyword>
<keyword evidence="6 8" id="KW-0949">S-adenosyl-L-methionine</keyword>
<dbReference type="UniPathway" id="UPA00078"/>
<reference evidence="10 11" key="1">
    <citation type="submission" date="2016-11" db="EMBL/GenBank/DDBJ databases">
        <authorList>
            <person name="Jaros S."/>
            <person name="Januszkiewicz K."/>
            <person name="Wedrychowicz H."/>
        </authorList>
    </citation>
    <scope>NUCLEOTIDE SEQUENCE [LARGE SCALE GENOMIC DNA]</scope>
    <source>
        <strain evidence="10 11">DSM 5091</strain>
    </source>
</reference>
<evidence type="ECO:0000256" key="5">
    <source>
        <dbReference type="ARBA" id="ARBA00022679"/>
    </source>
</evidence>
<comment type="catalytic activity">
    <reaction evidence="1 8">
        <text>malonyl-[ACP] + S-adenosyl-L-methionine = malonyl-[ACP] methyl ester + S-adenosyl-L-homocysteine</text>
        <dbReference type="Rhea" id="RHEA:17105"/>
        <dbReference type="Rhea" id="RHEA-COMP:9623"/>
        <dbReference type="Rhea" id="RHEA-COMP:9954"/>
        <dbReference type="ChEBI" id="CHEBI:57856"/>
        <dbReference type="ChEBI" id="CHEBI:59789"/>
        <dbReference type="ChEBI" id="CHEBI:78449"/>
        <dbReference type="ChEBI" id="CHEBI:78845"/>
        <dbReference type="EC" id="2.1.1.197"/>
    </reaction>
</comment>
<dbReference type="InterPro" id="IPR029063">
    <property type="entry name" value="SAM-dependent_MTases_sf"/>
</dbReference>
<dbReference type="GO" id="GO:0010340">
    <property type="term" value="F:carboxyl-O-methyltransferase activity"/>
    <property type="evidence" value="ECO:0007669"/>
    <property type="project" value="UniProtKB-UniRule"/>
</dbReference>
<evidence type="ECO:0000256" key="8">
    <source>
        <dbReference type="HAMAP-Rule" id="MF_00835"/>
    </source>
</evidence>
<dbReference type="EC" id="2.1.1.197" evidence="3 8"/>
<evidence type="ECO:0000313" key="11">
    <source>
        <dbReference type="Proteomes" id="UP000184171"/>
    </source>
</evidence>
<evidence type="ECO:0000256" key="2">
    <source>
        <dbReference type="ARBA" id="ARBA00004746"/>
    </source>
</evidence>
<dbReference type="HAMAP" id="MF_00835">
    <property type="entry name" value="BioC"/>
    <property type="match status" value="1"/>
</dbReference>
<dbReference type="NCBIfam" id="TIGR02072">
    <property type="entry name" value="BioC"/>
    <property type="match status" value="1"/>
</dbReference>
<comment type="pathway">
    <text evidence="2 8">Cofactor biosynthesis; biotin biosynthesis.</text>
</comment>
<sequence>MTLETNINKASVRKNFSSQAKDYDRYAVVQQVVAKRLAELLKAYRQDWSFGLEIGCGTGLLTQQLLTLQPELQLMLSDIAHGMTQYIKESFPQFVACDADAAALPFTAGSFDLVVSSSVYQWLNDFPNAFRQVSHVLLSNGILALALFGEKTLYELRDSHRSALVDRESHVQSFPSRQEISAALGEQLEIVELRSEFEVEWHENVPALLKSLKKIGAQNASKKKPRGLASRKTMHEMIAHYENRYRTAQGIPATYEVIYLIARRR</sequence>
<comment type="similarity">
    <text evidence="8">Belongs to the methyltransferase superfamily.</text>
</comment>
<dbReference type="GO" id="GO:0009102">
    <property type="term" value="P:biotin biosynthetic process"/>
    <property type="evidence" value="ECO:0007669"/>
    <property type="project" value="UniProtKB-UniRule"/>
</dbReference>
<organism evidence="10 11">
    <name type="scientific">Malonomonas rubra DSM 5091</name>
    <dbReference type="NCBI Taxonomy" id="1122189"/>
    <lineage>
        <taxon>Bacteria</taxon>
        <taxon>Pseudomonadati</taxon>
        <taxon>Thermodesulfobacteriota</taxon>
        <taxon>Desulfuromonadia</taxon>
        <taxon>Desulfuromonadales</taxon>
        <taxon>Geopsychrobacteraceae</taxon>
        <taxon>Malonomonas</taxon>
    </lineage>
</organism>
<evidence type="ECO:0000256" key="6">
    <source>
        <dbReference type="ARBA" id="ARBA00022691"/>
    </source>
</evidence>
<keyword evidence="5 8" id="KW-0808">Transferase</keyword>
<dbReference type="InterPro" id="IPR050602">
    <property type="entry name" value="Malonyl-ACP_OMT"/>
</dbReference>
<dbReference type="AlphaFoldDB" id="A0A1M6BAA6"/>
<protein>
    <recommendedName>
        <fullName evidence="3 8">Malonyl-[acyl-carrier protein] O-methyltransferase</fullName>
        <shortName evidence="8">Malonyl-ACP O-methyltransferase</shortName>
        <ecNumber evidence="3 8">2.1.1.197</ecNumber>
    </recommendedName>
    <alternativeName>
        <fullName evidence="8">Biotin synthesis protein BioC</fullName>
    </alternativeName>
</protein>
<dbReference type="SUPFAM" id="SSF53335">
    <property type="entry name" value="S-adenosyl-L-methionine-dependent methyltransferases"/>
    <property type="match status" value="1"/>
</dbReference>
<evidence type="ECO:0000256" key="1">
    <source>
        <dbReference type="ARBA" id="ARBA00000852"/>
    </source>
</evidence>
<keyword evidence="11" id="KW-1185">Reference proteome</keyword>
<dbReference type="PANTHER" id="PTHR13090">
    <property type="entry name" value="ARGININE-HYDROXYLASE NDUFAF5, MITOCHONDRIAL"/>
    <property type="match status" value="1"/>
</dbReference>
<dbReference type="EMBL" id="FQZT01000001">
    <property type="protein sequence ID" value="SHI45642.1"/>
    <property type="molecule type" value="Genomic_DNA"/>
</dbReference>
<feature type="domain" description="Methyltransferase type 11" evidence="9">
    <location>
        <begin position="52"/>
        <end position="144"/>
    </location>
</feature>
<dbReference type="OrthoDB" id="9786194at2"/>
<dbReference type="InterPro" id="IPR011814">
    <property type="entry name" value="BioC"/>
</dbReference>
<dbReference type="Gene3D" id="3.40.50.150">
    <property type="entry name" value="Vaccinia Virus protein VP39"/>
    <property type="match status" value="1"/>
</dbReference>
<dbReference type="GO" id="GO:0032259">
    <property type="term" value="P:methylation"/>
    <property type="evidence" value="ECO:0007669"/>
    <property type="project" value="UniProtKB-KW"/>
</dbReference>
<dbReference type="RefSeq" id="WP_161947600.1">
    <property type="nucleotide sequence ID" value="NZ_FQZT01000001.1"/>
</dbReference>
<comment type="function">
    <text evidence="8">Converts the free carboxyl group of a malonyl-thioester to its methyl ester by transfer of a methyl group from S-adenosyl-L-methionine (SAM). It allows to synthesize pimeloyl-ACP via the fatty acid synthetic pathway.</text>
</comment>
<dbReference type="Pfam" id="PF08241">
    <property type="entry name" value="Methyltransf_11"/>
    <property type="match status" value="1"/>
</dbReference>
<evidence type="ECO:0000256" key="3">
    <source>
        <dbReference type="ARBA" id="ARBA00012327"/>
    </source>
</evidence>
<dbReference type="STRING" id="1122189.SAMN02745165_00096"/>
<gene>
    <name evidence="8" type="primary">bioC</name>
    <name evidence="10" type="ORF">SAMN02745165_00096</name>
</gene>
<keyword evidence="7 8" id="KW-0093">Biotin biosynthesis</keyword>
<proteinExistence type="inferred from homology"/>
<evidence type="ECO:0000313" key="10">
    <source>
        <dbReference type="EMBL" id="SHI45642.1"/>
    </source>
</evidence>
<evidence type="ECO:0000256" key="4">
    <source>
        <dbReference type="ARBA" id="ARBA00022603"/>
    </source>
</evidence>
<dbReference type="InterPro" id="IPR013216">
    <property type="entry name" value="Methyltransf_11"/>
</dbReference>
<evidence type="ECO:0000259" key="9">
    <source>
        <dbReference type="Pfam" id="PF08241"/>
    </source>
</evidence>